<reference evidence="8 9" key="1">
    <citation type="submission" date="2018-03" db="EMBL/GenBank/DDBJ databases">
        <title>Genomic Encyclopedia of Archaeal and Bacterial Type Strains, Phase II (KMG-II): from individual species to whole genera.</title>
        <authorList>
            <person name="Goeker M."/>
        </authorList>
    </citation>
    <scope>NUCLEOTIDE SEQUENCE [LARGE SCALE GENOMIC DNA]</scope>
    <source>
        <strain evidence="8 9">DSM 100214</strain>
    </source>
</reference>
<feature type="domain" description="DarT" evidence="7">
    <location>
        <begin position="9"/>
        <end position="208"/>
    </location>
</feature>
<dbReference type="InterPro" id="IPR029494">
    <property type="entry name" value="DarT"/>
</dbReference>
<feature type="binding site" evidence="6">
    <location>
        <begin position="13"/>
        <end position="15"/>
    </location>
    <ligand>
        <name>NAD(+)</name>
        <dbReference type="ChEBI" id="CHEBI:57540"/>
    </ligand>
</feature>
<evidence type="ECO:0000256" key="4">
    <source>
        <dbReference type="ARBA" id="ARBA00022695"/>
    </source>
</evidence>
<dbReference type="GO" id="GO:0016757">
    <property type="term" value="F:glycosyltransferase activity"/>
    <property type="evidence" value="ECO:0007669"/>
    <property type="project" value="UniProtKB-UniRule"/>
</dbReference>
<comment type="similarity">
    <text evidence="6">Belongs to the DarT ADP-ribosyltransferase family.</text>
</comment>
<proteinExistence type="inferred from homology"/>
<feature type="active site" evidence="6">
    <location>
        <position position="164"/>
    </location>
</feature>
<keyword evidence="2 6" id="KW-0328">Glycosyltransferase</keyword>
<dbReference type="Pfam" id="PF14487">
    <property type="entry name" value="DarT"/>
    <property type="match status" value="1"/>
</dbReference>
<organism evidence="8 9">
    <name type="scientific">Dysgonomonas alginatilytica</name>
    <dbReference type="NCBI Taxonomy" id="1605892"/>
    <lineage>
        <taxon>Bacteria</taxon>
        <taxon>Pseudomonadati</taxon>
        <taxon>Bacteroidota</taxon>
        <taxon>Bacteroidia</taxon>
        <taxon>Bacteroidales</taxon>
        <taxon>Dysgonomonadaceae</taxon>
        <taxon>Dysgonomonas</taxon>
    </lineage>
</organism>
<keyword evidence="9" id="KW-1185">Reference proteome</keyword>
<evidence type="ECO:0000256" key="5">
    <source>
        <dbReference type="ARBA" id="ARBA00023125"/>
    </source>
</evidence>
<evidence type="ECO:0000259" key="7">
    <source>
        <dbReference type="PROSITE" id="PS52018"/>
    </source>
</evidence>
<keyword evidence="4 6" id="KW-0548">Nucleotidyltransferase</keyword>
<comment type="caution">
    <text evidence="8">The sequence shown here is derived from an EMBL/GenBank/DDBJ whole genome shotgun (WGS) entry which is preliminary data.</text>
</comment>
<dbReference type="GO" id="GO:0003677">
    <property type="term" value="F:DNA binding"/>
    <property type="evidence" value="ECO:0007669"/>
    <property type="project" value="UniProtKB-UniRule"/>
</dbReference>
<dbReference type="RefSeq" id="WP_170119997.1">
    <property type="nucleotide sequence ID" value="NZ_QICL01000001.1"/>
</dbReference>
<accession>A0A2V3PWN9</accession>
<gene>
    <name evidence="8" type="ORF">CLV62_101473</name>
</gene>
<name>A0A2V3PWN9_9BACT</name>
<dbReference type="EMBL" id="QICL01000001">
    <property type="protein sequence ID" value="PXV69204.1"/>
    <property type="molecule type" value="Genomic_DNA"/>
</dbReference>
<keyword evidence="1 6" id="KW-1277">Toxin-antitoxin system</keyword>
<dbReference type="GO" id="GO:0016779">
    <property type="term" value="F:nucleotidyltransferase activity"/>
    <property type="evidence" value="ECO:0007669"/>
    <property type="project" value="UniProtKB-UniRule"/>
</dbReference>
<comment type="catalytic activity">
    <reaction evidence="6">
        <text>a thymidine in DNA + NAD(+) = an N-(ADP-alpha-D-ribosyl)-thymidine in DNA + nicotinamide + H(+)</text>
        <dbReference type="Rhea" id="RHEA:71651"/>
        <dbReference type="Rhea" id="RHEA-COMP:13556"/>
        <dbReference type="Rhea" id="RHEA-COMP:18051"/>
        <dbReference type="ChEBI" id="CHEBI:15378"/>
        <dbReference type="ChEBI" id="CHEBI:17154"/>
        <dbReference type="ChEBI" id="CHEBI:57540"/>
        <dbReference type="ChEBI" id="CHEBI:137386"/>
        <dbReference type="ChEBI" id="CHEBI:191199"/>
    </reaction>
</comment>
<comment type="caution">
    <text evidence="6">Lacks conserved residue(s) required for the propagation of feature annotation.</text>
</comment>
<evidence type="ECO:0000256" key="3">
    <source>
        <dbReference type="ARBA" id="ARBA00022679"/>
    </source>
</evidence>
<sequence length="208" mass="23989">MARLRLDKTPLFRVTHFDNIKYIAEKGITHVSSPDSNENYVPIGNNAIIDKRKERLLPSGRPLTDYIPFHFAPRMPMLYAIQKGYGTEVVDPRRLVYCISTVQQIMDAELEFWFTNGHAFSRLSHFYDSSRIRKIRGLLDWDAITDNGWGGSENTDLRRRKEAEFLVGADVPATCITEYIVYSPSVKDKLFVSGIDDDKIRVEPGYYF</sequence>
<protein>
    <submittedName>
        <fullName evidence="8">Uncharacterized protein DUF4433</fullName>
    </submittedName>
</protein>
<dbReference type="AlphaFoldDB" id="A0A2V3PWN9"/>
<evidence type="ECO:0000313" key="9">
    <source>
        <dbReference type="Proteomes" id="UP000247973"/>
    </source>
</evidence>
<dbReference type="Proteomes" id="UP000247973">
    <property type="component" value="Unassembled WGS sequence"/>
</dbReference>
<evidence type="ECO:0000313" key="8">
    <source>
        <dbReference type="EMBL" id="PXV69204.1"/>
    </source>
</evidence>
<feature type="binding site" evidence="6">
    <location>
        <position position="52"/>
    </location>
    <ligand>
        <name>NAD(+)</name>
        <dbReference type="ChEBI" id="CHEBI:57540"/>
    </ligand>
</feature>
<evidence type="ECO:0000256" key="6">
    <source>
        <dbReference type="PROSITE-ProRule" id="PRU01362"/>
    </source>
</evidence>
<evidence type="ECO:0000256" key="2">
    <source>
        <dbReference type="ARBA" id="ARBA00022676"/>
    </source>
</evidence>
<keyword evidence="3 6" id="KW-0808">Transferase</keyword>
<keyword evidence="5 6" id="KW-0238">DNA-binding</keyword>
<feature type="active site" description="Proton acceptor" evidence="6">
    <location>
        <position position="52"/>
    </location>
</feature>
<dbReference type="PROSITE" id="PS52018">
    <property type="entry name" value="DART"/>
    <property type="match status" value="1"/>
</dbReference>
<evidence type="ECO:0000256" key="1">
    <source>
        <dbReference type="ARBA" id="ARBA00022649"/>
    </source>
</evidence>